<keyword evidence="8" id="KW-0539">Nucleus</keyword>
<evidence type="ECO:0000256" key="8">
    <source>
        <dbReference type="ARBA" id="ARBA00023242"/>
    </source>
</evidence>
<protein>
    <recommendedName>
        <fullName evidence="11">C2H2-type domain-containing protein</fullName>
    </recommendedName>
</protein>
<dbReference type="Gene3D" id="3.30.160.60">
    <property type="entry name" value="Classic Zinc Finger"/>
    <property type="match status" value="1"/>
</dbReference>
<dbReference type="Pfam" id="PF13912">
    <property type="entry name" value="zf-C2H2_6"/>
    <property type="match status" value="2"/>
</dbReference>
<dbReference type="GO" id="GO:0005634">
    <property type="term" value="C:nucleus"/>
    <property type="evidence" value="ECO:0007669"/>
    <property type="project" value="UniProtKB-SubCell"/>
</dbReference>
<dbReference type="EMBL" id="OOIL02001568">
    <property type="protein sequence ID" value="VFQ76767.1"/>
    <property type="molecule type" value="Genomic_DNA"/>
</dbReference>
<evidence type="ECO:0000256" key="10">
    <source>
        <dbReference type="SAM" id="MobiDB-lite"/>
    </source>
</evidence>
<dbReference type="InterPro" id="IPR036236">
    <property type="entry name" value="Znf_C2H2_sf"/>
</dbReference>
<keyword evidence="6" id="KW-0805">Transcription regulation</keyword>
<reference evidence="12 13" key="1">
    <citation type="submission" date="2018-04" db="EMBL/GenBank/DDBJ databases">
        <authorList>
            <person name="Vogel A."/>
        </authorList>
    </citation>
    <scope>NUCLEOTIDE SEQUENCE [LARGE SCALE GENOMIC DNA]</scope>
</reference>
<organism evidence="12 13">
    <name type="scientific">Cuscuta campestris</name>
    <dbReference type="NCBI Taxonomy" id="132261"/>
    <lineage>
        <taxon>Eukaryota</taxon>
        <taxon>Viridiplantae</taxon>
        <taxon>Streptophyta</taxon>
        <taxon>Embryophyta</taxon>
        <taxon>Tracheophyta</taxon>
        <taxon>Spermatophyta</taxon>
        <taxon>Magnoliopsida</taxon>
        <taxon>eudicotyledons</taxon>
        <taxon>Gunneridae</taxon>
        <taxon>Pentapetalae</taxon>
        <taxon>asterids</taxon>
        <taxon>lamiids</taxon>
        <taxon>Solanales</taxon>
        <taxon>Convolvulaceae</taxon>
        <taxon>Cuscuteae</taxon>
        <taxon>Cuscuta</taxon>
        <taxon>Cuscuta subgen. Grammica</taxon>
        <taxon>Cuscuta sect. Cleistogrammica</taxon>
    </lineage>
</organism>
<keyword evidence="2" id="KW-0479">Metal-binding</keyword>
<dbReference type="PROSITE" id="PS00028">
    <property type="entry name" value="ZINC_FINGER_C2H2_1"/>
    <property type="match status" value="2"/>
</dbReference>
<evidence type="ECO:0000313" key="12">
    <source>
        <dbReference type="EMBL" id="VFQ76767.1"/>
    </source>
</evidence>
<dbReference type="Proteomes" id="UP000595140">
    <property type="component" value="Unassembled WGS sequence"/>
</dbReference>
<feature type="domain" description="C2H2-type" evidence="11">
    <location>
        <begin position="244"/>
        <end position="271"/>
    </location>
</feature>
<accession>A0A484LKD3</accession>
<feature type="region of interest" description="Disordered" evidence="10">
    <location>
        <begin position="261"/>
        <end position="287"/>
    </location>
</feature>
<evidence type="ECO:0000259" key="11">
    <source>
        <dbReference type="PROSITE" id="PS50157"/>
    </source>
</evidence>
<evidence type="ECO:0000256" key="9">
    <source>
        <dbReference type="PROSITE-ProRule" id="PRU00042"/>
    </source>
</evidence>
<evidence type="ECO:0000256" key="3">
    <source>
        <dbReference type="ARBA" id="ARBA00022737"/>
    </source>
</evidence>
<dbReference type="InterPro" id="IPR013087">
    <property type="entry name" value="Znf_C2H2_type"/>
</dbReference>
<dbReference type="PANTHER" id="PTHR26374:SF456">
    <property type="entry name" value="ZINC FINGER PROTEIN ZAT5-LIKE"/>
    <property type="match status" value="1"/>
</dbReference>
<evidence type="ECO:0000256" key="2">
    <source>
        <dbReference type="ARBA" id="ARBA00022723"/>
    </source>
</evidence>
<evidence type="ECO:0000256" key="4">
    <source>
        <dbReference type="ARBA" id="ARBA00022771"/>
    </source>
</evidence>
<dbReference type="PROSITE" id="PS50157">
    <property type="entry name" value="ZINC_FINGER_C2H2_2"/>
    <property type="match status" value="2"/>
</dbReference>
<evidence type="ECO:0000313" key="13">
    <source>
        <dbReference type="Proteomes" id="UP000595140"/>
    </source>
</evidence>
<gene>
    <name evidence="12" type="ORF">CCAM_LOCUS18543</name>
</gene>
<proteinExistence type="predicted"/>
<evidence type="ECO:0000256" key="5">
    <source>
        <dbReference type="ARBA" id="ARBA00022833"/>
    </source>
</evidence>
<evidence type="ECO:0000256" key="1">
    <source>
        <dbReference type="ARBA" id="ARBA00004123"/>
    </source>
</evidence>
<dbReference type="SUPFAM" id="SSF57667">
    <property type="entry name" value="beta-beta-alpha zinc fingers"/>
    <property type="match status" value="1"/>
</dbReference>
<comment type="subcellular location">
    <subcellularLocation>
        <location evidence="1">Nucleus</location>
    </subcellularLocation>
</comment>
<dbReference type="OrthoDB" id="9411774at2759"/>
<feature type="domain" description="C2H2-type" evidence="11">
    <location>
        <begin position="289"/>
        <end position="316"/>
    </location>
</feature>
<name>A0A484LKD3_9ASTE</name>
<keyword evidence="5" id="KW-0862">Zinc</keyword>
<sequence>MILTPRSLSLNLCFKCFVGYPTISRLRHRSCNSNNCCPCSFRPDPLSCSLNDNDKPSWTTLARRSWLAEPAAHHTAAVSGATVGRPVVGTTAASVAVAGSRGATLVVMGAAVDVDEEETLTQFAHDILERAGMITCRPISTPVDTKAKLSGTSGPLVADPALYCSIVGALQYLTFTRPDISYPVQQLCLHLHAPRDVHVTAMKRRSRREVAAAVEALAMANCLILLESRSEAARRVNSTSEWDFQCKTCKKRFQSFQALGGHMSSHKRPKTSPAVVRKDDGGPEERKRHECPVCGLVYGLGQALGGHMRKHRAEERIRATEGKKLENGEDEYQKTDKINWNERDDMDKIRGVGLFDLNLLPNDDDDDDSIEDERVDDTRGLADFPKTTLDLLI</sequence>
<dbReference type="GO" id="GO:0008270">
    <property type="term" value="F:zinc ion binding"/>
    <property type="evidence" value="ECO:0007669"/>
    <property type="project" value="UniProtKB-KW"/>
</dbReference>
<feature type="compositionally biased region" description="Basic and acidic residues" evidence="10">
    <location>
        <begin position="276"/>
        <end position="287"/>
    </location>
</feature>
<keyword evidence="13" id="KW-1185">Reference proteome</keyword>
<dbReference type="PANTHER" id="PTHR26374">
    <property type="entry name" value="ZINC FINGER PROTEIN ZAT5"/>
    <property type="match status" value="1"/>
</dbReference>
<evidence type="ECO:0000256" key="7">
    <source>
        <dbReference type="ARBA" id="ARBA00023163"/>
    </source>
</evidence>
<keyword evidence="3" id="KW-0677">Repeat</keyword>
<dbReference type="AlphaFoldDB" id="A0A484LKD3"/>
<keyword evidence="7" id="KW-0804">Transcription</keyword>
<keyword evidence="4 9" id="KW-0863">Zinc-finger</keyword>
<dbReference type="SMART" id="SM00355">
    <property type="entry name" value="ZnF_C2H2"/>
    <property type="match status" value="2"/>
</dbReference>
<evidence type="ECO:0000256" key="6">
    <source>
        <dbReference type="ARBA" id="ARBA00023015"/>
    </source>
</evidence>